<accession>A0ABV2IC09</accession>
<dbReference type="PANTHER" id="PTHR38595">
    <property type="entry name" value="CYTOPLASMIC PROTEIN-RELATED"/>
    <property type="match status" value="1"/>
</dbReference>
<gene>
    <name evidence="2" type="ORF">ABID12_002404</name>
</gene>
<evidence type="ECO:0000313" key="3">
    <source>
        <dbReference type="Proteomes" id="UP001549164"/>
    </source>
</evidence>
<protein>
    <submittedName>
        <fullName evidence="2">Type VI secretion system protein</fullName>
    </submittedName>
</protein>
<dbReference type="PANTHER" id="PTHR38595:SF2">
    <property type="entry name" value="TYPE VI SECRETION SYSTEM BASEPLATE SUBUNIT TSSE"/>
    <property type="match status" value="1"/>
</dbReference>
<dbReference type="RefSeq" id="WP_354434385.1">
    <property type="nucleotide sequence ID" value="NZ_JBEPLY010000007.1"/>
</dbReference>
<reference evidence="2 3" key="1">
    <citation type="submission" date="2024-06" db="EMBL/GenBank/DDBJ databases">
        <title>Genomic Encyclopedia of Type Strains, Phase IV (KMG-IV): sequencing the most valuable type-strain genomes for metagenomic binning, comparative biology and taxonomic classification.</title>
        <authorList>
            <person name="Goeker M."/>
        </authorList>
    </citation>
    <scope>NUCLEOTIDE SEQUENCE [LARGE SCALE GENOMIC DNA]</scope>
    <source>
        <strain evidence="2 3">DSM 28102</strain>
    </source>
</reference>
<dbReference type="InterPro" id="IPR017737">
    <property type="entry name" value="TssE1-like"/>
</dbReference>
<proteinExistence type="predicted"/>
<sequence length="152" mass="17207">MRRDRESDIRDSIDRRSAGSLFERLVLDEENVAIERTEDAAEATVRSIKRHLIRLLNARSGGSQSAPGLGLADFNESSIESNDLTRHIAASIRDCINTYEPRVDVKLVECMHDADRPLDLKFRIQALVPAKSRQELVEIDLLMRDGHTTQII</sequence>
<comment type="caution">
    <text evidence="2">The sequence shown here is derived from an EMBL/GenBank/DDBJ whole genome shotgun (WGS) entry which is preliminary data.</text>
</comment>
<dbReference type="InterPro" id="IPR053176">
    <property type="entry name" value="T6SS_TssE1-like"/>
</dbReference>
<evidence type="ECO:0000259" key="1">
    <source>
        <dbReference type="Pfam" id="PF04965"/>
    </source>
</evidence>
<dbReference type="Proteomes" id="UP001549164">
    <property type="component" value="Unassembled WGS sequence"/>
</dbReference>
<evidence type="ECO:0000313" key="2">
    <source>
        <dbReference type="EMBL" id="MET3600455.1"/>
    </source>
</evidence>
<dbReference type="InterPro" id="IPR007048">
    <property type="entry name" value="IraD/Gp25-like"/>
</dbReference>
<keyword evidence="3" id="KW-1185">Reference proteome</keyword>
<dbReference type="NCBIfam" id="TIGR03357">
    <property type="entry name" value="VI_zyme"/>
    <property type="match status" value="1"/>
</dbReference>
<dbReference type="Pfam" id="PF04965">
    <property type="entry name" value="GPW_gp25"/>
    <property type="match status" value="1"/>
</dbReference>
<dbReference type="EMBL" id="JBEPLY010000007">
    <property type="protein sequence ID" value="MET3600455.1"/>
    <property type="molecule type" value="Genomic_DNA"/>
</dbReference>
<dbReference type="Gene3D" id="3.10.450.40">
    <property type="match status" value="1"/>
</dbReference>
<organism evidence="2 3">
    <name type="scientific">Martelella mangrovi</name>
    <dbReference type="NCBI Taxonomy" id="1397477"/>
    <lineage>
        <taxon>Bacteria</taxon>
        <taxon>Pseudomonadati</taxon>
        <taxon>Pseudomonadota</taxon>
        <taxon>Alphaproteobacteria</taxon>
        <taxon>Hyphomicrobiales</taxon>
        <taxon>Aurantimonadaceae</taxon>
        <taxon>Martelella</taxon>
    </lineage>
</organism>
<feature type="domain" description="IraD/Gp25-like" evidence="1">
    <location>
        <begin position="46"/>
        <end position="130"/>
    </location>
</feature>
<name>A0ABV2IC09_9HYPH</name>
<dbReference type="SUPFAM" id="SSF160719">
    <property type="entry name" value="gpW/gp25-like"/>
    <property type="match status" value="1"/>
</dbReference>